<organism evidence="1 2">
    <name type="scientific">Pullulanibacillus camelliae</name>
    <dbReference type="NCBI Taxonomy" id="1707096"/>
    <lineage>
        <taxon>Bacteria</taxon>
        <taxon>Bacillati</taxon>
        <taxon>Bacillota</taxon>
        <taxon>Bacilli</taxon>
        <taxon>Bacillales</taxon>
        <taxon>Sporolactobacillaceae</taxon>
        <taxon>Pullulanibacillus</taxon>
    </lineage>
</organism>
<name>A0A8J2VLI0_9BACL</name>
<keyword evidence="2" id="KW-1185">Reference proteome</keyword>
<evidence type="ECO:0000313" key="2">
    <source>
        <dbReference type="Proteomes" id="UP000628775"/>
    </source>
</evidence>
<reference evidence="1" key="1">
    <citation type="journal article" date="2014" name="Int. J. Syst. Evol. Microbiol.">
        <title>Complete genome sequence of Corynebacterium casei LMG S-19264T (=DSM 44701T), isolated from a smear-ripened cheese.</title>
        <authorList>
            <consortium name="US DOE Joint Genome Institute (JGI-PGF)"/>
            <person name="Walter F."/>
            <person name="Albersmeier A."/>
            <person name="Kalinowski J."/>
            <person name="Ruckert C."/>
        </authorList>
    </citation>
    <scope>NUCLEOTIDE SEQUENCE</scope>
    <source>
        <strain evidence="1">CGMCC 1.15371</strain>
    </source>
</reference>
<accession>A0A8J2VLI0</accession>
<proteinExistence type="predicted"/>
<sequence length="51" mass="6014">MKRGRTPFDNTFLKMVHMIRQFLKVLIACSCKGFIESVEIIKYHDKDRGVL</sequence>
<protein>
    <submittedName>
        <fullName evidence="1">Uncharacterized protein</fullName>
    </submittedName>
</protein>
<evidence type="ECO:0000313" key="1">
    <source>
        <dbReference type="EMBL" id="GGE30865.1"/>
    </source>
</evidence>
<gene>
    <name evidence="1" type="ORF">GCM10011391_06870</name>
</gene>
<dbReference type="EMBL" id="BMIR01000002">
    <property type="protein sequence ID" value="GGE30865.1"/>
    <property type="molecule type" value="Genomic_DNA"/>
</dbReference>
<reference evidence="1" key="2">
    <citation type="submission" date="2020-09" db="EMBL/GenBank/DDBJ databases">
        <authorList>
            <person name="Sun Q."/>
            <person name="Zhou Y."/>
        </authorList>
    </citation>
    <scope>NUCLEOTIDE SEQUENCE</scope>
    <source>
        <strain evidence="1">CGMCC 1.15371</strain>
    </source>
</reference>
<dbReference type="Proteomes" id="UP000628775">
    <property type="component" value="Unassembled WGS sequence"/>
</dbReference>
<comment type="caution">
    <text evidence="1">The sequence shown here is derived from an EMBL/GenBank/DDBJ whole genome shotgun (WGS) entry which is preliminary data.</text>
</comment>
<dbReference type="AlphaFoldDB" id="A0A8J2VLI0"/>